<evidence type="ECO:0000256" key="5">
    <source>
        <dbReference type="ARBA" id="ARBA00023211"/>
    </source>
</evidence>
<sequence length="469" mass="49782">MSNAPFLPLCAPCDGEETYPLHIVEAGESAALSALLGRDEPFLRAQGFEGRAGDFTLLPGKEGIAGAVFCIKPTAGPMPYGALPAKLPEGRWVPQFHPQVQGQDTRAALEELILGFCLGAYQYHLKGAAQHTPKAQPKLCIAAEYGREARLLARAAWLGRDLINSPANLMGPAELAAAARHMLEERGACVELIEGEALRQAYPCLAAVGAGSDREAVVVVGQKPGRSKAAPRLSLVGKGVCFDTGGYDLKPGSSMAKMKKDMGGATLMLALACAIMEAELDVALEIRLGCVENSISGHAMRPGDVLTTRKGLRVEVGNTDAEGRLVLADLLTEAAESQPDLIIDAATLTGAARVALGPDLPALFSNDDALAAHILAAGRHAHDPLWQLPLWADYDEWMDSPIADCNNLSSRPMAGAITAALFLQRFVPEGQRWAHIDTYGWNDNARPGRPMGGEVLALRALFRAVSEGF</sequence>
<dbReference type="GO" id="GO:0004177">
    <property type="term" value="F:aminopeptidase activity"/>
    <property type="evidence" value="ECO:0007669"/>
    <property type="project" value="UniProtKB-KW"/>
</dbReference>
<dbReference type="PRINTS" id="PR00481">
    <property type="entry name" value="LAMNOPPTDASE"/>
</dbReference>
<dbReference type="PANTHER" id="PTHR11963">
    <property type="entry name" value="LEUCINE AMINOPEPTIDASE-RELATED"/>
    <property type="match status" value="1"/>
</dbReference>
<dbReference type="Proteomes" id="UP001165648">
    <property type="component" value="Unassembled WGS sequence"/>
</dbReference>
<gene>
    <name evidence="7" type="ORF">NQF64_01730</name>
</gene>
<dbReference type="InterPro" id="IPR000819">
    <property type="entry name" value="Peptidase_M17_C"/>
</dbReference>
<dbReference type="EMBL" id="JANIDW010000001">
    <property type="protein sequence ID" value="MCX5613973.1"/>
    <property type="molecule type" value="Genomic_DNA"/>
</dbReference>
<dbReference type="RefSeq" id="WP_266106270.1">
    <property type="nucleotide sequence ID" value="NZ_JANIDW010000001.1"/>
</dbReference>
<name>A0ABT3W5C9_9PROT</name>
<evidence type="ECO:0000313" key="8">
    <source>
        <dbReference type="Proteomes" id="UP001165648"/>
    </source>
</evidence>
<comment type="caution">
    <text evidence="7">The sequence shown here is derived from an EMBL/GenBank/DDBJ whole genome shotgun (WGS) entry which is preliminary data.</text>
</comment>
<organism evidence="7 8">
    <name type="scientific">Bombella saccharophila</name>
    <dbReference type="NCBI Taxonomy" id="2967338"/>
    <lineage>
        <taxon>Bacteria</taxon>
        <taxon>Pseudomonadati</taxon>
        <taxon>Pseudomonadota</taxon>
        <taxon>Alphaproteobacteria</taxon>
        <taxon>Acetobacterales</taxon>
        <taxon>Acetobacteraceae</taxon>
        <taxon>Bombella</taxon>
    </lineage>
</organism>
<keyword evidence="2 7" id="KW-0031">Aminopeptidase</keyword>
<evidence type="ECO:0000313" key="7">
    <source>
        <dbReference type="EMBL" id="MCX5613973.1"/>
    </source>
</evidence>
<dbReference type="InterPro" id="IPR048816">
    <property type="entry name" value="Peptidase_M17_N_1"/>
</dbReference>
<evidence type="ECO:0000256" key="3">
    <source>
        <dbReference type="ARBA" id="ARBA00022670"/>
    </source>
</evidence>
<comment type="similarity">
    <text evidence="1">Belongs to the peptidase M17 family.</text>
</comment>
<keyword evidence="8" id="KW-1185">Reference proteome</keyword>
<protein>
    <submittedName>
        <fullName evidence="7">Leucyl aminopeptidase family protein</fullName>
    </submittedName>
</protein>
<dbReference type="InterPro" id="IPR011356">
    <property type="entry name" value="Leucine_aapep/pepB"/>
</dbReference>
<feature type="domain" description="Cytosol aminopeptidase" evidence="6">
    <location>
        <begin position="318"/>
        <end position="325"/>
    </location>
</feature>
<dbReference type="InterPro" id="IPR043472">
    <property type="entry name" value="Macro_dom-like"/>
</dbReference>
<reference evidence="7 8" key="1">
    <citation type="submission" date="2022-07" db="EMBL/GenBank/DDBJ databases">
        <title>Bombella genomes.</title>
        <authorList>
            <person name="Harer L."/>
            <person name="Styblova S."/>
            <person name="Ehrmann M."/>
        </authorList>
    </citation>
    <scope>NUCLEOTIDE SEQUENCE [LARGE SCALE GENOMIC DNA]</scope>
    <source>
        <strain evidence="7 8">TMW 2.2558</strain>
    </source>
</reference>
<evidence type="ECO:0000256" key="1">
    <source>
        <dbReference type="ARBA" id="ARBA00009528"/>
    </source>
</evidence>
<evidence type="ECO:0000259" key="6">
    <source>
        <dbReference type="PROSITE" id="PS00631"/>
    </source>
</evidence>
<keyword evidence="4" id="KW-0378">Hydrolase</keyword>
<dbReference type="CDD" id="cd00433">
    <property type="entry name" value="Peptidase_M17"/>
    <property type="match status" value="1"/>
</dbReference>
<dbReference type="PROSITE" id="PS00631">
    <property type="entry name" value="CYTOSOL_AP"/>
    <property type="match status" value="1"/>
</dbReference>
<evidence type="ECO:0000256" key="2">
    <source>
        <dbReference type="ARBA" id="ARBA00022438"/>
    </source>
</evidence>
<dbReference type="Gene3D" id="3.40.220.10">
    <property type="entry name" value="Leucine Aminopeptidase, subunit E, domain 1"/>
    <property type="match status" value="1"/>
</dbReference>
<dbReference type="Gene3D" id="3.40.630.10">
    <property type="entry name" value="Zn peptidases"/>
    <property type="match status" value="1"/>
</dbReference>
<dbReference type="PANTHER" id="PTHR11963:SF20">
    <property type="entry name" value="PEPTIDASE B"/>
    <property type="match status" value="1"/>
</dbReference>
<accession>A0ABT3W5C9</accession>
<keyword evidence="5" id="KW-0464">Manganese</keyword>
<evidence type="ECO:0000256" key="4">
    <source>
        <dbReference type="ARBA" id="ARBA00022801"/>
    </source>
</evidence>
<proteinExistence type="inferred from homology"/>
<dbReference type="Pfam" id="PF21337">
    <property type="entry name" value="Peptidase_M17_N_1"/>
    <property type="match status" value="1"/>
</dbReference>
<keyword evidence="3" id="KW-0645">Protease</keyword>
<dbReference type="Pfam" id="PF00883">
    <property type="entry name" value="Peptidase_M17"/>
    <property type="match status" value="1"/>
</dbReference>
<dbReference type="SUPFAM" id="SSF53187">
    <property type="entry name" value="Zn-dependent exopeptidases"/>
    <property type="match status" value="1"/>
</dbReference>